<evidence type="ECO:0000259" key="7">
    <source>
        <dbReference type="Pfam" id="PF00849"/>
    </source>
</evidence>
<reference evidence="8 9" key="1">
    <citation type="submission" date="2016-11" db="EMBL/GenBank/DDBJ databases">
        <authorList>
            <person name="Jaros S."/>
            <person name="Januszkiewicz K."/>
            <person name="Wedrychowicz H."/>
        </authorList>
    </citation>
    <scope>NUCLEOTIDE SEQUENCE [LARGE SCALE GENOMIC DNA]</scope>
    <source>
        <strain evidence="8 9">DSM 21120</strain>
    </source>
</reference>
<dbReference type="InterPro" id="IPR006225">
    <property type="entry name" value="PsdUridine_synth_RluC/D"/>
</dbReference>
<dbReference type="NCBIfam" id="TIGR00005">
    <property type="entry name" value="rluA_subfam"/>
    <property type="match status" value="1"/>
</dbReference>
<evidence type="ECO:0000256" key="1">
    <source>
        <dbReference type="ARBA" id="ARBA00000073"/>
    </source>
</evidence>
<sequence>MLNSYEYLNLTSKVDNIKLKDFLSESGISSRLIRASIREKNIYLNKIQTFENKIISKGDTVSIKFIEEELNAEPQYKKLDIVYEDEDLLVVNKEANMPTHTSKGHRENTLLNYVAGYFVENDIKRKVRFVNRLDKDTTGLVIVAKNSYTHYDISKQFGSSMIKKYIAISNGIFEKKEGFIEEPIYREGESIIREVNEKGKSAKTQYRVLGEKNNLSLVELRLYSGRTHQIRVHLKYIGHPILGDTLYNESSKLINRQALHSSYMKFSNPRNQEEIELKADIPKDMNNIIDTY</sequence>
<gene>
    <name evidence="8" type="ORF">SAMN02745245_00637</name>
</gene>
<dbReference type="InterPro" id="IPR006224">
    <property type="entry name" value="PsdUridine_synth_RluA-like_CS"/>
</dbReference>
<proteinExistence type="inferred from homology"/>
<dbReference type="EMBL" id="FQXI01000003">
    <property type="protein sequence ID" value="SHH14434.1"/>
    <property type="molecule type" value="Genomic_DNA"/>
</dbReference>
<dbReference type="InterPro" id="IPR020103">
    <property type="entry name" value="PsdUridine_synth_cat_dom_sf"/>
</dbReference>
<evidence type="ECO:0000256" key="5">
    <source>
        <dbReference type="PROSITE-ProRule" id="PRU00182"/>
    </source>
</evidence>
<dbReference type="OrthoDB" id="9807829at2"/>
<feature type="active site" evidence="4">
    <location>
        <position position="134"/>
    </location>
</feature>
<dbReference type="SUPFAM" id="SSF55120">
    <property type="entry name" value="Pseudouridine synthase"/>
    <property type="match status" value="1"/>
</dbReference>
<evidence type="ECO:0000256" key="2">
    <source>
        <dbReference type="ARBA" id="ARBA00010876"/>
    </source>
</evidence>
<evidence type="ECO:0000256" key="4">
    <source>
        <dbReference type="PIRSR" id="PIRSR606225-1"/>
    </source>
</evidence>
<dbReference type="GO" id="GO:0000455">
    <property type="term" value="P:enzyme-directed rRNA pseudouridine synthesis"/>
    <property type="evidence" value="ECO:0007669"/>
    <property type="project" value="TreeGrafter"/>
</dbReference>
<dbReference type="Proteomes" id="UP000184032">
    <property type="component" value="Unassembled WGS sequence"/>
</dbReference>
<dbReference type="GO" id="GO:0140098">
    <property type="term" value="F:catalytic activity, acting on RNA"/>
    <property type="evidence" value="ECO:0007669"/>
    <property type="project" value="UniProtKB-ARBA"/>
</dbReference>
<dbReference type="InterPro" id="IPR050188">
    <property type="entry name" value="RluA_PseudoU_synthase"/>
</dbReference>
<dbReference type="PROSITE" id="PS50889">
    <property type="entry name" value="S4"/>
    <property type="match status" value="1"/>
</dbReference>
<dbReference type="InterPro" id="IPR006145">
    <property type="entry name" value="PsdUridine_synth_RsuA/RluA"/>
</dbReference>
<organism evidence="8 9">
    <name type="scientific">Anaerosphaera aminiphila DSM 21120</name>
    <dbReference type="NCBI Taxonomy" id="1120995"/>
    <lineage>
        <taxon>Bacteria</taxon>
        <taxon>Bacillati</taxon>
        <taxon>Bacillota</taxon>
        <taxon>Tissierellia</taxon>
        <taxon>Tissierellales</taxon>
        <taxon>Peptoniphilaceae</taxon>
        <taxon>Anaerosphaera</taxon>
    </lineage>
</organism>
<dbReference type="EC" id="5.4.99.-" evidence="6"/>
<comment type="function">
    <text evidence="6">Responsible for synthesis of pseudouridine from uracil.</text>
</comment>
<dbReference type="GO" id="GO:0009982">
    <property type="term" value="F:pseudouridine synthase activity"/>
    <property type="evidence" value="ECO:0007669"/>
    <property type="project" value="InterPro"/>
</dbReference>
<name>A0A1M5QJY4_9FIRM</name>
<dbReference type="PROSITE" id="PS01129">
    <property type="entry name" value="PSI_RLU"/>
    <property type="match status" value="1"/>
</dbReference>
<dbReference type="CDD" id="cd02869">
    <property type="entry name" value="PseudoU_synth_RluA_like"/>
    <property type="match status" value="1"/>
</dbReference>
<dbReference type="AlphaFoldDB" id="A0A1M5QJY4"/>
<protein>
    <recommendedName>
        <fullName evidence="6">Pseudouridine synthase</fullName>
        <ecNumber evidence="6">5.4.99.-</ecNumber>
    </recommendedName>
</protein>
<keyword evidence="3 6" id="KW-0413">Isomerase</keyword>
<dbReference type="PANTHER" id="PTHR21600">
    <property type="entry name" value="MITOCHONDRIAL RNA PSEUDOURIDINE SYNTHASE"/>
    <property type="match status" value="1"/>
</dbReference>
<dbReference type="RefSeq" id="WP_073183699.1">
    <property type="nucleotide sequence ID" value="NZ_FQXI01000003.1"/>
</dbReference>
<evidence type="ECO:0000313" key="9">
    <source>
        <dbReference type="Proteomes" id="UP000184032"/>
    </source>
</evidence>
<dbReference type="Gene3D" id="3.30.2350.10">
    <property type="entry name" value="Pseudouridine synthase"/>
    <property type="match status" value="1"/>
</dbReference>
<feature type="domain" description="Pseudouridine synthase RsuA/RluA-like" evidence="7">
    <location>
        <begin position="87"/>
        <end position="235"/>
    </location>
</feature>
<comment type="similarity">
    <text evidence="2 6">Belongs to the pseudouridine synthase RluA family.</text>
</comment>
<keyword evidence="9" id="KW-1185">Reference proteome</keyword>
<dbReference type="PANTHER" id="PTHR21600:SF44">
    <property type="entry name" value="RIBOSOMAL LARGE SUBUNIT PSEUDOURIDINE SYNTHASE D"/>
    <property type="match status" value="1"/>
</dbReference>
<accession>A0A1M5QJY4</accession>
<dbReference type="GO" id="GO:0003723">
    <property type="term" value="F:RNA binding"/>
    <property type="evidence" value="ECO:0007669"/>
    <property type="project" value="UniProtKB-KW"/>
</dbReference>
<dbReference type="STRING" id="1120995.SAMN02745245_00637"/>
<comment type="catalytic activity">
    <reaction evidence="1 6">
        <text>a uridine in RNA = a pseudouridine in RNA</text>
        <dbReference type="Rhea" id="RHEA:48348"/>
        <dbReference type="Rhea" id="RHEA-COMP:12068"/>
        <dbReference type="Rhea" id="RHEA-COMP:12069"/>
        <dbReference type="ChEBI" id="CHEBI:65314"/>
        <dbReference type="ChEBI" id="CHEBI:65315"/>
    </reaction>
</comment>
<dbReference type="Pfam" id="PF00849">
    <property type="entry name" value="PseudoU_synth_2"/>
    <property type="match status" value="1"/>
</dbReference>
<keyword evidence="5" id="KW-0694">RNA-binding</keyword>
<evidence type="ECO:0000256" key="3">
    <source>
        <dbReference type="ARBA" id="ARBA00023235"/>
    </source>
</evidence>
<evidence type="ECO:0000313" key="8">
    <source>
        <dbReference type="EMBL" id="SHH14434.1"/>
    </source>
</evidence>
<evidence type="ECO:0000256" key="6">
    <source>
        <dbReference type="RuleBase" id="RU362028"/>
    </source>
</evidence>